<protein>
    <submittedName>
        <fullName evidence="2">Uncharacterized protein</fullName>
    </submittedName>
</protein>
<organism evidence="2">
    <name type="scientific">marine sediment metagenome</name>
    <dbReference type="NCBI Taxonomy" id="412755"/>
    <lineage>
        <taxon>unclassified sequences</taxon>
        <taxon>metagenomes</taxon>
        <taxon>ecological metagenomes</taxon>
    </lineage>
</organism>
<keyword evidence="1" id="KW-1133">Transmembrane helix</keyword>
<name>X1E0L3_9ZZZZ</name>
<dbReference type="GO" id="GO:0015093">
    <property type="term" value="F:ferrous iron transmembrane transporter activity"/>
    <property type="evidence" value="ECO:0007669"/>
    <property type="project" value="TreeGrafter"/>
</dbReference>
<feature type="transmembrane region" description="Helical" evidence="1">
    <location>
        <begin position="109"/>
        <end position="128"/>
    </location>
</feature>
<dbReference type="InterPro" id="IPR050860">
    <property type="entry name" value="FeoB_GTPase"/>
</dbReference>
<proteinExistence type="predicted"/>
<keyword evidence="1" id="KW-0812">Transmembrane</keyword>
<keyword evidence="1" id="KW-0472">Membrane</keyword>
<feature type="transmembrane region" description="Helical" evidence="1">
    <location>
        <begin position="79"/>
        <end position="97"/>
    </location>
</feature>
<gene>
    <name evidence="2" type="ORF">S01H4_41827</name>
</gene>
<evidence type="ECO:0000313" key="2">
    <source>
        <dbReference type="EMBL" id="GAH02203.1"/>
    </source>
</evidence>
<comment type="caution">
    <text evidence="2">The sequence shown here is derived from an EMBL/GenBank/DDBJ whole genome shotgun (WGS) entry which is preliminary data.</text>
</comment>
<accession>X1E0L3</accession>
<dbReference type="EMBL" id="BART01022906">
    <property type="protein sequence ID" value="GAH02203.1"/>
    <property type="molecule type" value="Genomic_DNA"/>
</dbReference>
<sequence length="143" mass="16073">MQTIPDNFRNLSSAFSNPVLASAPEHAVNQGVFGVMYQRFGGQAAAFAYLLFVLLYIPCISSAAVMARELGRYWTLFSIFWNTVLAYGIAVIFYQLATITHHPSYSLSWVLGILLFFAMIFIGLKVFANWQEQSGYQNVTQHS</sequence>
<dbReference type="AlphaFoldDB" id="X1E0L3"/>
<dbReference type="GO" id="GO:0005886">
    <property type="term" value="C:plasma membrane"/>
    <property type="evidence" value="ECO:0007669"/>
    <property type="project" value="TreeGrafter"/>
</dbReference>
<feature type="transmembrane region" description="Helical" evidence="1">
    <location>
        <begin position="46"/>
        <end position="67"/>
    </location>
</feature>
<dbReference type="PANTHER" id="PTHR43185:SF1">
    <property type="entry name" value="FE(2+) TRANSPORTER FEOB"/>
    <property type="match status" value="1"/>
</dbReference>
<reference evidence="2" key="1">
    <citation type="journal article" date="2014" name="Front. Microbiol.">
        <title>High frequency of phylogenetically diverse reductive dehalogenase-homologous genes in deep subseafloor sedimentary metagenomes.</title>
        <authorList>
            <person name="Kawai M."/>
            <person name="Futagami T."/>
            <person name="Toyoda A."/>
            <person name="Takaki Y."/>
            <person name="Nishi S."/>
            <person name="Hori S."/>
            <person name="Arai W."/>
            <person name="Tsubouchi T."/>
            <person name="Morono Y."/>
            <person name="Uchiyama I."/>
            <person name="Ito T."/>
            <person name="Fujiyama A."/>
            <person name="Inagaki F."/>
            <person name="Takami H."/>
        </authorList>
    </citation>
    <scope>NUCLEOTIDE SEQUENCE</scope>
    <source>
        <strain evidence="2">Expedition CK06-06</strain>
    </source>
</reference>
<dbReference type="PANTHER" id="PTHR43185">
    <property type="entry name" value="FERROUS IRON TRANSPORT PROTEIN B"/>
    <property type="match status" value="1"/>
</dbReference>
<evidence type="ECO:0000256" key="1">
    <source>
        <dbReference type="SAM" id="Phobius"/>
    </source>
</evidence>